<sequence length="121" mass="13099">MDRTGTVSAPSSRQVNKVDLSKAGGSFPLRRQEDLELPNMSPDYSKTPSSLQLAGPADSKPPCQHYLSYDDWLTSSSGKVGNDTSDSAVHLFDQSGRLSEVAPHTSNTNRELHSHGSLKTK</sequence>
<reference evidence="3" key="2">
    <citation type="submission" date="2025-08" db="UniProtKB">
        <authorList>
            <consortium name="RefSeq"/>
        </authorList>
    </citation>
    <scope>IDENTIFICATION</scope>
    <source>
        <strain evidence="3">S238N-H82</strain>
        <tissue evidence="3">Testes</tissue>
    </source>
</reference>
<dbReference type="AlphaFoldDB" id="A0A9J7L883"/>
<feature type="compositionally biased region" description="Polar residues" evidence="1">
    <location>
        <begin position="42"/>
        <end position="52"/>
    </location>
</feature>
<evidence type="ECO:0000313" key="3">
    <source>
        <dbReference type="RefSeq" id="XP_035677355.1"/>
    </source>
</evidence>
<feature type="compositionally biased region" description="Polar residues" evidence="1">
    <location>
        <begin position="1"/>
        <end position="15"/>
    </location>
</feature>
<dbReference type="OrthoDB" id="6430388at2759"/>
<feature type="region of interest" description="Disordered" evidence="1">
    <location>
        <begin position="1"/>
        <end position="60"/>
    </location>
</feature>
<dbReference type="RefSeq" id="XP_035677355.1">
    <property type="nucleotide sequence ID" value="XM_035821462.1"/>
</dbReference>
<reference evidence="2" key="1">
    <citation type="journal article" date="2020" name="Nat. Ecol. Evol.">
        <title>Deeply conserved synteny resolves early events in vertebrate evolution.</title>
        <authorList>
            <person name="Simakov O."/>
            <person name="Marletaz F."/>
            <person name="Yue J.X."/>
            <person name="O'Connell B."/>
            <person name="Jenkins J."/>
            <person name="Brandt A."/>
            <person name="Calef R."/>
            <person name="Tung C.H."/>
            <person name="Huang T.K."/>
            <person name="Schmutz J."/>
            <person name="Satoh N."/>
            <person name="Yu J.K."/>
            <person name="Putnam N.H."/>
            <person name="Green R.E."/>
            <person name="Rokhsar D.S."/>
        </authorList>
    </citation>
    <scope>NUCLEOTIDE SEQUENCE [LARGE SCALE GENOMIC DNA]</scope>
    <source>
        <strain evidence="2">S238N-H82</strain>
    </source>
</reference>
<accession>A0A9J7L883</accession>
<organism evidence="2 3">
    <name type="scientific">Branchiostoma floridae</name>
    <name type="common">Florida lancelet</name>
    <name type="synonym">Amphioxus</name>
    <dbReference type="NCBI Taxonomy" id="7739"/>
    <lineage>
        <taxon>Eukaryota</taxon>
        <taxon>Metazoa</taxon>
        <taxon>Chordata</taxon>
        <taxon>Cephalochordata</taxon>
        <taxon>Leptocardii</taxon>
        <taxon>Amphioxiformes</taxon>
        <taxon>Branchiostomatidae</taxon>
        <taxon>Branchiostoma</taxon>
    </lineage>
</organism>
<evidence type="ECO:0000256" key="1">
    <source>
        <dbReference type="SAM" id="MobiDB-lite"/>
    </source>
</evidence>
<name>A0A9J7L883_BRAFL</name>
<protein>
    <submittedName>
        <fullName evidence="3">Uncharacterized protein LOC118416368</fullName>
    </submittedName>
</protein>
<dbReference type="GeneID" id="118416368"/>
<proteinExistence type="predicted"/>
<evidence type="ECO:0000313" key="2">
    <source>
        <dbReference type="Proteomes" id="UP000001554"/>
    </source>
</evidence>
<dbReference type="KEGG" id="bfo:118416368"/>
<feature type="region of interest" description="Disordered" evidence="1">
    <location>
        <begin position="95"/>
        <end position="121"/>
    </location>
</feature>
<dbReference type="Proteomes" id="UP000001554">
    <property type="component" value="Chromosome 5"/>
</dbReference>
<keyword evidence="2" id="KW-1185">Reference proteome</keyword>
<gene>
    <name evidence="3" type="primary">LOC118416368</name>
</gene>